<keyword evidence="1" id="KW-0732">Signal</keyword>
<sequence length="201" mass="21180">MLLSDHCKRSWRHVVLILTLLLSSLISVDAYFIVNQPSSSTTWKNGSPYPVSWTLGLLDGVETFDIEITRLSRGGVYLVATEQTTPVPYTMTSLNIVLQDVPAGNDYFLLCRDSAAGITYSVSSRFSVADANATGSNPSPASAPTATVSGTPNALSQYAQTFGAIATNGVAQPGWSGIRNQVTAISVAVGAVLVGGVMTLY</sequence>
<name>A0A1B7N0C3_9AGAM</name>
<feature type="chain" id="PRO_5008597690" evidence="1">
    <location>
        <begin position="31"/>
        <end position="201"/>
    </location>
</feature>
<feature type="signal peptide" evidence="1">
    <location>
        <begin position="1"/>
        <end position="30"/>
    </location>
</feature>
<organism evidence="2 3">
    <name type="scientific">Rhizopogon vinicolor AM-OR11-026</name>
    <dbReference type="NCBI Taxonomy" id="1314800"/>
    <lineage>
        <taxon>Eukaryota</taxon>
        <taxon>Fungi</taxon>
        <taxon>Dikarya</taxon>
        <taxon>Basidiomycota</taxon>
        <taxon>Agaricomycotina</taxon>
        <taxon>Agaricomycetes</taxon>
        <taxon>Agaricomycetidae</taxon>
        <taxon>Boletales</taxon>
        <taxon>Suillineae</taxon>
        <taxon>Rhizopogonaceae</taxon>
        <taxon>Rhizopogon</taxon>
    </lineage>
</organism>
<evidence type="ECO:0000313" key="3">
    <source>
        <dbReference type="Proteomes" id="UP000092154"/>
    </source>
</evidence>
<dbReference type="EMBL" id="KV448302">
    <property type="protein sequence ID" value="OAX38297.1"/>
    <property type="molecule type" value="Genomic_DNA"/>
</dbReference>
<gene>
    <name evidence="2" type="ORF">K503DRAFT_850073</name>
</gene>
<accession>A0A1B7N0C3</accession>
<evidence type="ECO:0000313" key="2">
    <source>
        <dbReference type="EMBL" id="OAX38297.1"/>
    </source>
</evidence>
<dbReference type="AlphaFoldDB" id="A0A1B7N0C3"/>
<dbReference type="Proteomes" id="UP000092154">
    <property type="component" value="Unassembled WGS sequence"/>
</dbReference>
<protein>
    <submittedName>
        <fullName evidence="2">Uncharacterized protein</fullName>
    </submittedName>
</protein>
<reference evidence="2 3" key="1">
    <citation type="submission" date="2016-06" db="EMBL/GenBank/DDBJ databases">
        <title>Comparative genomics of the ectomycorrhizal sister species Rhizopogon vinicolor and Rhizopogon vesiculosus (Basidiomycota: Boletales) reveals a divergence of the mating type B locus.</title>
        <authorList>
            <consortium name="DOE Joint Genome Institute"/>
            <person name="Mujic A.B."/>
            <person name="Kuo A."/>
            <person name="Tritt A."/>
            <person name="Lipzen A."/>
            <person name="Chen C."/>
            <person name="Johnson J."/>
            <person name="Sharma A."/>
            <person name="Barry K."/>
            <person name="Grigoriev I.V."/>
            <person name="Spatafora J.W."/>
        </authorList>
    </citation>
    <scope>NUCLEOTIDE SEQUENCE [LARGE SCALE GENOMIC DNA]</scope>
    <source>
        <strain evidence="2 3">AM-OR11-026</strain>
    </source>
</reference>
<proteinExistence type="predicted"/>
<evidence type="ECO:0000256" key="1">
    <source>
        <dbReference type="SAM" id="SignalP"/>
    </source>
</evidence>
<keyword evidence="3" id="KW-1185">Reference proteome</keyword>
<dbReference type="OrthoDB" id="2581067at2759"/>
<dbReference type="InParanoid" id="A0A1B7N0C3"/>